<dbReference type="RefSeq" id="WP_006003127.1">
    <property type="nucleotide sequence ID" value="NZ_BAET01000007.1"/>
</dbReference>
<keyword evidence="6 10" id="KW-1278">Translocase</keyword>
<dbReference type="GO" id="GO:0022900">
    <property type="term" value="P:electron transport chain"/>
    <property type="evidence" value="ECO:0007669"/>
    <property type="project" value="UniProtKB-UniRule"/>
</dbReference>
<proteinExistence type="inferred from homology"/>
<evidence type="ECO:0000256" key="1">
    <source>
        <dbReference type="ARBA" id="ARBA00022448"/>
    </source>
</evidence>
<gene>
    <name evidence="10 12" type="primary">rnfD</name>
    <name evidence="12" type="ORF">GPUN_0535</name>
</gene>
<comment type="cofactor">
    <cofactor evidence="10">
        <name>FMN</name>
        <dbReference type="ChEBI" id="CHEBI:58210"/>
    </cofactor>
</comment>
<comment type="similarity">
    <text evidence="10">Belongs to the NqrB/RnfD family.</text>
</comment>
<keyword evidence="9 10" id="KW-0472">Membrane</keyword>
<feature type="modified residue" description="FMN phosphoryl threonine" evidence="10">
    <location>
        <position position="188"/>
    </location>
</feature>
<dbReference type="HAMAP" id="MF_00462">
    <property type="entry name" value="RsxD_RnfD"/>
    <property type="match status" value="1"/>
</dbReference>
<feature type="transmembrane region" description="Helical" evidence="10">
    <location>
        <begin position="299"/>
        <end position="317"/>
    </location>
</feature>
<evidence type="ECO:0000256" key="11">
    <source>
        <dbReference type="SAM" id="MobiDB-lite"/>
    </source>
</evidence>
<keyword evidence="3 10" id="KW-0285">Flavoprotein</keyword>
<feature type="transmembrane region" description="Helical" evidence="10">
    <location>
        <begin position="323"/>
        <end position="342"/>
    </location>
</feature>
<dbReference type="InterPro" id="IPR011303">
    <property type="entry name" value="RnfD_bac"/>
</dbReference>
<protein>
    <recommendedName>
        <fullName evidence="10">Ion-translocating oxidoreductase complex subunit D</fullName>
        <ecNumber evidence="10">7.-.-.-</ecNumber>
    </recommendedName>
    <alternativeName>
        <fullName evidence="10">Rnf electron transport complex subunit D</fullName>
    </alternativeName>
</protein>
<dbReference type="AlphaFoldDB" id="H5T8Q4"/>
<feature type="transmembrane region" description="Helical" evidence="10">
    <location>
        <begin position="242"/>
        <end position="262"/>
    </location>
</feature>
<dbReference type="EC" id="7.-.-.-" evidence="10"/>
<dbReference type="PANTHER" id="PTHR30578:SF0">
    <property type="entry name" value="ION-TRANSLOCATING OXIDOREDUCTASE COMPLEX SUBUNIT D"/>
    <property type="match status" value="1"/>
</dbReference>
<feature type="region of interest" description="Disordered" evidence="11">
    <location>
        <begin position="351"/>
        <end position="370"/>
    </location>
</feature>
<comment type="caution">
    <text evidence="12">The sequence shown here is derived from an EMBL/GenBank/DDBJ whole genome shotgun (WGS) entry which is preliminary data.</text>
</comment>
<dbReference type="eggNOG" id="COG4658">
    <property type="taxonomic scope" value="Bacteria"/>
</dbReference>
<dbReference type="NCBIfam" id="NF002011">
    <property type="entry name" value="PRK00816.1"/>
    <property type="match status" value="1"/>
</dbReference>
<evidence type="ECO:0000256" key="9">
    <source>
        <dbReference type="ARBA" id="ARBA00023136"/>
    </source>
</evidence>
<keyword evidence="2 10" id="KW-0597">Phosphoprotein</keyword>
<dbReference type="Pfam" id="PF03116">
    <property type="entry name" value="NQR2_RnfD_RnfE"/>
    <property type="match status" value="1"/>
</dbReference>
<dbReference type="GO" id="GO:0055085">
    <property type="term" value="P:transmembrane transport"/>
    <property type="evidence" value="ECO:0007669"/>
    <property type="project" value="InterPro"/>
</dbReference>
<feature type="transmembrane region" description="Helical" evidence="10">
    <location>
        <begin position="268"/>
        <end position="287"/>
    </location>
</feature>
<dbReference type="STRING" id="56804.BAE46_07685"/>
<keyword evidence="13" id="KW-1185">Reference proteome</keyword>
<dbReference type="GO" id="GO:0005886">
    <property type="term" value="C:plasma membrane"/>
    <property type="evidence" value="ECO:0007669"/>
    <property type="project" value="UniProtKB-SubCell"/>
</dbReference>
<organism evidence="12 13">
    <name type="scientific">Glaciecola punicea ACAM 611</name>
    <dbReference type="NCBI Taxonomy" id="1121923"/>
    <lineage>
        <taxon>Bacteria</taxon>
        <taxon>Pseudomonadati</taxon>
        <taxon>Pseudomonadota</taxon>
        <taxon>Gammaproteobacteria</taxon>
        <taxon>Alteromonadales</taxon>
        <taxon>Alteromonadaceae</taxon>
        <taxon>Glaciecola</taxon>
    </lineage>
</organism>
<keyword evidence="7 10" id="KW-0249">Electron transport</keyword>
<feature type="transmembrane region" description="Helical" evidence="10">
    <location>
        <begin position="20"/>
        <end position="38"/>
    </location>
</feature>
<evidence type="ECO:0000256" key="10">
    <source>
        <dbReference type="HAMAP-Rule" id="MF_00462"/>
    </source>
</evidence>
<dbReference type="NCBIfam" id="TIGR01946">
    <property type="entry name" value="rnfD"/>
    <property type="match status" value="1"/>
</dbReference>
<evidence type="ECO:0000256" key="7">
    <source>
        <dbReference type="ARBA" id="ARBA00022982"/>
    </source>
</evidence>
<reference evidence="12 13" key="2">
    <citation type="journal article" date="2017" name="Antonie Van Leeuwenhoek">
        <title>Rhizobium rhizosphaerae sp. nov., a novel species isolated from rice rhizosphere.</title>
        <authorList>
            <person name="Zhao J.J."/>
            <person name="Zhang J."/>
            <person name="Zhang R.J."/>
            <person name="Zhang C.W."/>
            <person name="Yin H.Q."/>
            <person name="Zhang X.X."/>
        </authorList>
    </citation>
    <scope>NUCLEOTIDE SEQUENCE [LARGE SCALE GENOMIC DNA]</scope>
    <source>
        <strain evidence="12 13">ACAM 611</strain>
    </source>
</reference>
<feature type="transmembrane region" description="Helical" evidence="10">
    <location>
        <begin position="126"/>
        <end position="144"/>
    </location>
</feature>
<dbReference type="EMBL" id="BAET01000007">
    <property type="protein sequence ID" value="GAB54681.1"/>
    <property type="molecule type" value="Genomic_DNA"/>
</dbReference>
<reference evidence="12 13" key="1">
    <citation type="journal article" date="2012" name="J. Bacteriol.">
        <title>Genome sequence of proteorhodopsin-containing sea ice bacterium Glaciecola punicea ACAM 611T.</title>
        <authorList>
            <person name="Qin Q.-L."/>
            <person name="Xie B.-B."/>
            <person name="Shu Y.-L."/>
            <person name="Rong J.-C."/>
            <person name="Zhao D.-L."/>
            <person name="Zhang X.-Y."/>
            <person name="Chen X.-L."/>
            <person name="Zhou B.-C."/>
            <person name="Zhanga Y.-Z."/>
        </authorList>
    </citation>
    <scope>NUCLEOTIDE SEQUENCE [LARGE SCALE GENOMIC DNA]</scope>
    <source>
        <strain evidence="12 13">ACAM 611</strain>
    </source>
</reference>
<keyword evidence="1 10" id="KW-0813">Transport</keyword>
<keyword evidence="8 10" id="KW-1133">Transmembrane helix</keyword>
<name>H5T8Q4_9ALTE</name>
<comment type="subcellular location">
    <subcellularLocation>
        <location evidence="10">Cell inner membrane</location>
        <topology evidence="10">Multi-pass membrane protein</topology>
    </subcellularLocation>
</comment>
<keyword evidence="4 10" id="KW-0288">FMN</keyword>
<dbReference type="Proteomes" id="UP000053586">
    <property type="component" value="Unassembled WGS sequence"/>
</dbReference>
<comment type="subunit">
    <text evidence="10">The complex is composed of six subunits: RnfA, RnfB, RnfC, RnfD, RnfE and RnfG.</text>
</comment>
<evidence type="ECO:0000313" key="13">
    <source>
        <dbReference type="Proteomes" id="UP000053586"/>
    </source>
</evidence>
<accession>H5T8Q4</accession>
<comment type="function">
    <text evidence="10">Part of a membrane-bound complex that couples electron transfer with translocation of ions across the membrane.</text>
</comment>
<dbReference type="PANTHER" id="PTHR30578">
    <property type="entry name" value="ELECTRON TRANSPORT COMPLEX PROTEIN RNFD"/>
    <property type="match status" value="1"/>
</dbReference>
<keyword evidence="5 10" id="KW-0812">Transmembrane</keyword>
<feature type="transmembrane region" description="Helical" evidence="10">
    <location>
        <begin position="217"/>
        <end position="235"/>
    </location>
</feature>
<evidence type="ECO:0000256" key="8">
    <source>
        <dbReference type="ARBA" id="ARBA00022989"/>
    </source>
</evidence>
<dbReference type="OrthoDB" id="9776359at2"/>
<feature type="transmembrane region" description="Helical" evidence="10">
    <location>
        <begin position="96"/>
        <end position="114"/>
    </location>
</feature>
<sequence>MTKLQVASSPHHHNQRDTGAVMRLVVYAAIPGIAVQTYMFGYGVLVQLALAVVTAVVTEVVILEIRKKNTERAVKDYSALLCGLLLAISIPPLAPWWIIVIGTFFSIAIVKQLYGGLGFNLFNPAMAGYVMLLISFPVQMTAWLPPVSLTIQNVGIWDTIHTIFTGYTATGFSIAQLQATVDGATMATPLDHIKTALSEGYIISEGLNNKIFNASMGVGWAPVSFAYLIGGLVLIKAKVINWHIPASMIIAAMAVSAVLSIYDMSTHASPWFHLVNGSLIVGAFFIATDPVSASTTNRGRIVFGALIGFWIIVIRTWGGYPDAIAFAVVLMNLAVPLIDYYTKPGTYGHQNKVRNMAKPSPAKKSQQGDK</sequence>
<dbReference type="InterPro" id="IPR004338">
    <property type="entry name" value="NqrB/RnfD"/>
</dbReference>
<evidence type="ECO:0000256" key="4">
    <source>
        <dbReference type="ARBA" id="ARBA00022643"/>
    </source>
</evidence>
<feature type="transmembrane region" description="Helical" evidence="10">
    <location>
        <begin position="44"/>
        <end position="62"/>
    </location>
</feature>
<evidence type="ECO:0000256" key="3">
    <source>
        <dbReference type="ARBA" id="ARBA00022630"/>
    </source>
</evidence>
<evidence type="ECO:0000256" key="5">
    <source>
        <dbReference type="ARBA" id="ARBA00022692"/>
    </source>
</evidence>
<evidence type="ECO:0000256" key="6">
    <source>
        <dbReference type="ARBA" id="ARBA00022967"/>
    </source>
</evidence>
<evidence type="ECO:0000256" key="2">
    <source>
        <dbReference type="ARBA" id="ARBA00022553"/>
    </source>
</evidence>
<keyword evidence="10" id="KW-1003">Cell membrane</keyword>
<evidence type="ECO:0000313" key="12">
    <source>
        <dbReference type="EMBL" id="GAB54681.1"/>
    </source>
</evidence>
<keyword evidence="10" id="KW-0997">Cell inner membrane</keyword>